<evidence type="ECO:0000313" key="6">
    <source>
        <dbReference type="Proteomes" id="UP000501812"/>
    </source>
</evidence>
<dbReference type="RefSeq" id="WP_169453850.1">
    <property type="nucleotide sequence ID" value="NZ_CP051774.1"/>
</dbReference>
<accession>A0A858REL4</accession>
<dbReference type="GO" id="GO:0016020">
    <property type="term" value="C:membrane"/>
    <property type="evidence" value="ECO:0007669"/>
    <property type="project" value="UniProtKB-UniRule"/>
</dbReference>
<dbReference type="Proteomes" id="UP000501812">
    <property type="component" value="Chromosome"/>
</dbReference>
<dbReference type="InterPro" id="IPR006665">
    <property type="entry name" value="OmpA-like"/>
</dbReference>
<keyword evidence="3" id="KW-0812">Transmembrane</keyword>
<dbReference type="AlphaFoldDB" id="A0A858REL4"/>
<protein>
    <submittedName>
        <fullName evidence="5">OmpA family protein</fullName>
    </submittedName>
</protein>
<organism evidence="5 6">
    <name type="scientific">Luteolibacter luteus</name>
    <dbReference type="NCBI Taxonomy" id="2728835"/>
    <lineage>
        <taxon>Bacteria</taxon>
        <taxon>Pseudomonadati</taxon>
        <taxon>Verrucomicrobiota</taxon>
        <taxon>Verrucomicrobiia</taxon>
        <taxon>Verrucomicrobiales</taxon>
        <taxon>Verrucomicrobiaceae</taxon>
        <taxon>Luteolibacter</taxon>
    </lineage>
</organism>
<keyword evidence="1 3" id="KW-0472">Membrane</keyword>
<dbReference type="KEGG" id="luo:HHL09_06975"/>
<proteinExistence type="predicted"/>
<feature type="domain" description="OmpA-like" evidence="4">
    <location>
        <begin position="272"/>
        <end position="386"/>
    </location>
</feature>
<evidence type="ECO:0000259" key="4">
    <source>
        <dbReference type="PROSITE" id="PS51123"/>
    </source>
</evidence>
<evidence type="ECO:0000256" key="1">
    <source>
        <dbReference type="PROSITE-ProRule" id="PRU00473"/>
    </source>
</evidence>
<keyword evidence="6" id="KW-1185">Reference proteome</keyword>
<reference evidence="5 6" key="1">
    <citation type="submission" date="2020-04" db="EMBL/GenBank/DDBJ databases">
        <title>Luteolibacter sp. G-1-1-1 isolated from soil.</title>
        <authorList>
            <person name="Dahal R.H."/>
        </authorList>
    </citation>
    <scope>NUCLEOTIDE SEQUENCE [LARGE SCALE GENOMIC DNA]</scope>
    <source>
        <strain evidence="5 6">G-1-1-1</strain>
    </source>
</reference>
<dbReference type="Pfam" id="PF00691">
    <property type="entry name" value="OmpA"/>
    <property type="match status" value="1"/>
</dbReference>
<dbReference type="Gene3D" id="3.30.1330.60">
    <property type="entry name" value="OmpA-like domain"/>
    <property type="match status" value="1"/>
</dbReference>
<evidence type="ECO:0000256" key="2">
    <source>
        <dbReference type="SAM" id="MobiDB-lite"/>
    </source>
</evidence>
<evidence type="ECO:0000313" key="5">
    <source>
        <dbReference type="EMBL" id="QJE95536.1"/>
    </source>
</evidence>
<sequence>MSELPPDPEKEHLPHETPAETPKSTTTLPTSVLAMGFIAVTLVGVLIASAIRSRPAVPDTKDEKDDPALRDARARIQMLQESVNTERQKLGLSPMYGQTAKSADEVAARITEDAATLVALAKSVPDLIAKKDAEMDKLNQDYTESLKLQGILRDQLAKSEEKLGRALIDGSEASTLRTQLDAANKRVISLGDEVRRLKEGPGELQARLNTVIADRDSLKARLAELESRLSQASLFAGTESQLFKEAVELFRSLRELENKPDSEISAAYSQYGAKMGANVLDRIEFPTGSSDIPPEIHTKIAGFAAEAPDNALLIVIGYASETGNVDSNRTLSSERATAVAKVLDEAKKPGQRVQAAYLGQTDRFGSKFPERNQISEVWQIVPKTNN</sequence>
<dbReference type="EMBL" id="CP051774">
    <property type="protein sequence ID" value="QJE95536.1"/>
    <property type="molecule type" value="Genomic_DNA"/>
</dbReference>
<keyword evidence="3" id="KW-1133">Transmembrane helix</keyword>
<name>A0A858REL4_9BACT</name>
<feature type="transmembrane region" description="Helical" evidence="3">
    <location>
        <begin position="32"/>
        <end position="51"/>
    </location>
</feature>
<dbReference type="InterPro" id="IPR036737">
    <property type="entry name" value="OmpA-like_sf"/>
</dbReference>
<dbReference type="PROSITE" id="PS51123">
    <property type="entry name" value="OMPA_2"/>
    <property type="match status" value="1"/>
</dbReference>
<evidence type="ECO:0000256" key="3">
    <source>
        <dbReference type="SAM" id="Phobius"/>
    </source>
</evidence>
<dbReference type="SUPFAM" id="SSF103088">
    <property type="entry name" value="OmpA-like"/>
    <property type="match status" value="1"/>
</dbReference>
<feature type="region of interest" description="Disordered" evidence="2">
    <location>
        <begin position="1"/>
        <end position="27"/>
    </location>
</feature>
<feature type="compositionally biased region" description="Basic and acidic residues" evidence="2">
    <location>
        <begin position="7"/>
        <end position="18"/>
    </location>
</feature>
<gene>
    <name evidence="5" type="ORF">HHL09_06975</name>
</gene>